<organism evidence="13 14">
    <name type="scientific">Candidatus Arsenophonus lipoptenae</name>
    <dbReference type="NCBI Taxonomy" id="634113"/>
    <lineage>
        <taxon>Bacteria</taxon>
        <taxon>Pseudomonadati</taxon>
        <taxon>Pseudomonadota</taxon>
        <taxon>Gammaproteobacteria</taxon>
        <taxon>Enterobacterales</taxon>
        <taxon>Morganellaceae</taxon>
        <taxon>Arsenophonus</taxon>
    </lineage>
</organism>
<evidence type="ECO:0000256" key="6">
    <source>
        <dbReference type="ARBA" id="ARBA00022695"/>
    </source>
</evidence>
<dbReference type="EMBL" id="CP013920">
    <property type="protein sequence ID" value="AMA65141.1"/>
    <property type="molecule type" value="Genomic_DNA"/>
</dbReference>
<dbReference type="InterPro" id="IPR005248">
    <property type="entry name" value="NadD/NMNAT"/>
</dbReference>
<dbReference type="STRING" id="634113.AUT07_00588"/>
<keyword evidence="7 11" id="KW-0547">Nucleotide-binding</keyword>
<evidence type="ECO:0000313" key="13">
    <source>
        <dbReference type="EMBL" id="AMA65141.1"/>
    </source>
</evidence>
<dbReference type="InterPro" id="IPR004821">
    <property type="entry name" value="Cyt_trans-like"/>
</dbReference>
<comment type="pathway">
    <text evidence="2 11">Cofactor biosynthesis; NAD(+) biosynthesis; deamido-NAD(+) from nicotinate D-ribonucleotide: step 1/1.</text>
</comment>
<keyword evidence="5 11" id="KW-0808">Transferase</keyword>
<dbReference type="PANTHER" id="PTHR39321:SF3">
    <property type="entry name" value="PHOSPHOPANTETHEINE ADENYLYLTRANSFERASE"/>
    <property type="match status" value="1"/>
</dbReference>
<dbReference type="AlphaFoldDB" id="A0A109QBB5"/>
<evidence type="ECO:0000256" key="10">
    <source>
        <dbReference type="ARBA" id="ARBA00048721"/>
    </source>
</evidence>
<dbReference type="NCBIfam" id="NF000839">
    <property type="entry name" value="PRK00071.1-1"/>
    <property type="match status" value="1"/>
</dbReference>
<keyword evidence="14" id="KW-1185">Reference proteome</keyword>
<dbReference type="OrthoDB" id="5295945at2"/>
<dbReference type="InterPro" id="IPR014729">
    <property type="entry name" value="Rossmann-like_a/b/a_fold"/>
</dbReference>
<evidence type="ECO:0000256" key="3">
    <source>
        <dbReference type="ARBA" id="ARBA00009014"/>
    </source>
</evidence>
<dbReference type="FunFam" id="3.40.50.620:FF:000039">
    <property type="entry name" value="Probable nicotinate-nucleotide adenylyltransferase"/>
    <property type="match status" value="1"/>
</dbReference>
<dbReference type="HAMAP" id="MF_00244">
    <property type="entry name" value="NaMN_adenylyltr"/>
    <property type="match status" value="1"/>
</dbReference>
<evidence type="ECO:0000256" key="11">
    <source>
        <dbReference type="HAMAP-Rule" id="MF_00244"/>
    </source>
</evidence>
<dbReference type="Gene3D" id="3.40.50.620">
    <property type="entry name" value="HUPs"/>
    <property type="match status" value="1"/>
</dbReference>
<dbReference type="PATRIC" id="fig|634113.3.peg.554"/>
<feature type="domain" description="Cytidyltransferase-like" evidence="12">
    <location>
        <begin position="17"/>
        <end position="197"/>
    </location>
</feature>
<comment type="function">
    <text evidence="1 11">Catalyzes the reversible adenylation of nicotinate mononucleotide (NaMN) to nicotinic acid adenine dinucleotide (NaAD).</text>
</comment>
<proteinExistence type="inferred from homology"/>
<dbReference type="Pfam" id="PF01467">
    <property type="entry name" value="CTP_transf_like"/>
    <property type="match status" value="1"/>
</dbReference>
<evidence type="ECO:0000256" key="5">
    <source>
        <dbReference type="ARBA" id="ARBA00022679"/>
    </source>
</evidence>
<dbReference type="NCBIfam" id="TIGR00125">
    <property type="entry name" value="cyt_tran_rel"/>
    <property type="match status" value="1"/>
</dbReference>
<dbReference type="PANTHER" id="PTHR39321">
    <property type="entry name" value="NICOTINATE-NUCLEOTIDE ADENYLYLTRANSFERASE-RELATED"/>
    <property type="match status" value="1"/>
</dbReference>
<protein>
    <recommendedName>
        <fullName evidence="11">Probable nicotinate-nucleotide adenylyltransferase</fullName>
        <ecNumber evidence="11">2.7.7.18</ecNumber>
    </recommendedName>
    <alternativeName>
        <fullName evidence="11">Deamido-NAD(+) diphosphorylase</fullName>
    </alternativeName>
    <alternativeName>
        <fullName evidence="11">Deamido-NAD(+) pyrophosphorylase</fullName>
    </alternativeName>
    <alternativeName>
        <fullName evidence="11">Nicotinate mononucleotide adenylyltransferase</fullName>
        <shortName evidence="11">NaMN adenylyltransferase</shortName>
    </alternativeName>
</protein>
<evidence type="ECO:0000256" key="2">
    <source>
        <dbReference type="ARBA" id="ARBA00005019"/>
    </source>
</evidence>
<accession>A0A109QBB5</accession>
<keyword evidence="8 11" id="KW-0067">ATP-binding</keyword>
<sequence length="227" mass="26828">MNLQAKQKSNFPVIKALFGGTFDPIHYGHLLPIEKLAQQVYLQKVILIPNHIPPHKSQPTTTAQQRLDMLKLAIKHKPLFSIDTREFNRITPSYTIETILSIRQQIGWKKSLAFIIGQDSLLSINTWFNWQKILKICHLLVYPRPGYTNKCFENIYMRQWIKQYQVYFPAILRYKPFGAIYLANTPLLNISSTEIRKYQYDKKNSKKILPPLVLRYVKKNQLYKNEY</sequence>
<dbReference type="KEGG" id="asy:AUT07_00588"/>
<evidence type="ECO:0000256" key="8">
    <source>
        <dbReference type="ARBA" id="ARBA00022840"/>
    </source>
</evidence>
<evidence type="ECO:0000259" key="12">
    <source>
        <dbReference type="Pfam" id="PF01467"/>
    </source>
</evidence>
<evidence type="ECO:0000256" key="9">
    <source>
        <dbReference type="ARBA" id="ARBA00023027"/>
    </source>
</evidence>
<comment type="catalytic activity">
    <reaction evidence="10 11">
        <text>nicotinate beta-D-ribonucleotide + ATP + H(+) = deamido-NAD(+) + diphosphate</text>
        <dbReference type="Rhea" id="RHEA:22860"/>
        <dbReference type="ChEBI" id="CHEBI:15378"/>
        <dbReference type="ChEBI" id="CHEBI:30616"/>
        <dbReference type="ChEBI" id="CHEBI:33019"/>
        <dbReference type="ChEBI" id="CHEBI:57502"/>
        <dbReference type="ChEBI" id="CHEBI:58437"/>
        <dbReference type="EC" id="2.7.7.18"/>
    </reaction>
</comment>
<evidence type="ECO:0000256" key="1">
    <source>
        <dbReference type="ARBA" id="ARBA00002324"/>
    </source>
</evidence>
<reference evidence="13 14" key="1">
    <citation type="submission" date="2016-01" db="EMBL/GenBank/DDBJ databases">
        <title>Genome sequence of Ca. Arsenophonus lipopteni, the exclusive symbiont of a blood sucking fly Lipoptena cervi (Diptera: Hippoboscidae).</title>
        <authorList>
            <person name="Novakova E."/>
            <person name="Hypsa V."/>
            <person name="Nguyen P."/>
            <person name="Husnik F."/>
            <person name="Darby A.C."/>
        </authorList>
    </citation>
    <scope>NUCLEOTIDE SEQUENCE [LARGE SCALE GENOMIC DNA]</scope>
    <source>
        <strain evidence="13 14">CB</strain>
    </source>
</reference>
<dbReference type="EC" id="2.7.7.18" evidence="11"/>
<name>A0A109QBB5_9GAMM</name>
<dbReference type="CDD" id="cd02165">
    <property type="entry name" value="NMNAT"/>
    <property type="match status" value="1"/>
</dbReference>
<dbReference type="GO" id="GO:0005524">
    <property type="term" value="F:ATP binding"/>
    <property type="evidence" value="ECO:0007669"/>
    <property type="project" value="UniProtKB-KW"/>
</dbReference>
<keyword evidence="9 11" id="KW-0520">NAD</keyword>
<dbReference type="GO" id="GO:0009435">
    <property type="term" value="P:NAD+ biosynthetic process"/>
    <property type="evidence" value="ECO:0007669"/>
    <property type="project" value="UniProtKB-UniRule"/>
</dbReference>
<keyword evidence="4 11" id="KW-0662">Pyridine nucleotide biosynthesis</keyword>
<dbReference type="GO" id="GO:0004515">
    <property type="term" value="F:nicotinate-nucleotide adenylyltransferase activity"/>
    <property type="evidence" value="ECO:0007669"/>
    <property type="project" value="UniProtKB-UniRule"/>
</dbReference>
<dbReference type="RefSeq" id="WP_066283921.1">
    <property type="nucleotide sequence ID" value="NZ_CP013920.1"/>
</dbReference>
<dbReference type="UniPathway" id="UPA00253">
    <property type="reaction ID" value="UER00332"/>
</dbReference>
<dbReference type="NCBIfam" id="NF000840">
    <property type="entry name" value="PRK00071.1-3"/>
    <property type="match status" value="1"/>
</dbReference>
<comment type="similarity">
    <text evidence="3 11">Belongs to the NadD family.</text>
</comment>
<evidence type="ECO:0000313" key="14">
    <source>
        <dbReference type="Proteomes" id="UP000069926"/>
    </source>
</evidence>
<evidence type="ECO:0000256" key="7">
    <source>
        <dbReference type="ARBA" id="ARBA00022741"/>
    </source>
</evidence>
<evidence type="ECO:0000256" key="4">
    <source>
        <dbReference type="ARBA" id="ARBA00022642"/>
    </source>
</evidence>
<dbReference type="NCBIfam" id="TIGR00482">
    <property type="entry name" value="nicotinate (nicotinamide) nucleotide adenylyltransferase"/>
    <property type="match status" value="1"/>
</dbReference>
<dbReference type="SUPFAM" id="SSF52374">
    <property type="entry name" value="Nucleotidylyl transferase"/>
    <property type="match status" value="1"/>
</dbReference>
<gene>
    <name evidence="11 13" type="primary">nadD</name>
    <name evidence="13" type="ORF">AUT07_00588</name>
</gene>
<keyword evidence="6 11" id="KW-0548">Nucleotidyltransferase</keyword>
<dbReference type="Proteomes" id="UP000069926">
    <property type="component" value="Chromosome"/>
</dbReference>